<dbReference type="EMBL" id="JACHWX010000003">
    <property type="protein sequence ID" value="MBB3055042.1"/>
    <property type="molecule type" value="Genomic_DNA"/>
</dbReference>
<evidence type="ECO:0000313" key="4">
    <source>
        <dbReference type="EMBL" id="MBB3055042.1"/>
    </source>
</evidence>
<sequence>MLLIKTPKWLKILYPKLLWDANAANRCIYLTFDDGPIPIVTPFVLNILKQYNAKATFFCIGDNVCKHPAIFEQVKNEGHVIGNHTFNHLKGWKTEDNIYLDNFLQADKLLDTKLFRPPYGRIKRSQVKLLQKAKPGIQIVMWSVLSADYDATVSPEQCLNNVIKNTKPGDIVLFHDSLKAQERMEYALPKALEYWSKEGYSFCPLAP</sequence>
<dbReference type="SUPFAM" id="SSF88713">
    <property type="entry name" value="Glycoside hydrolase/deacetylase"/>
    <property type="match status" value="1"/>
</dbReference>
<name>A0A839SCJ9_9SPHI</name>
<dbReference type="Proteomes" id="UP000539265">
    <property type="component" value="Unassembled WGS sequence"/>
</dbReference>
<evidence type="ECO:0000313" key="5">
    <source>
        <dbReference type="Proteomes" id="UP000539265"/>
    </source>
</evidence>
<gene>
    <name evidence="4" type="ORF">FHS11_001459</name>
</gene>
<dbReference type="InterPro" id="IPR050248">
    <property type="entry name" value="Polysacc_deacetylase_ArnD"/>
</dbReference>
<dbReference type="Gene3D" id="3.20.20.370">
    <property type="entry name" value="Glycoside hydrolase/deacetylase"/>
    <property type="match status" value="1"/>
</dbReference>
<dbReference type="GO" id="GO:0016020">
    <property type="term" value="C:membrane"/>
    <property type="evidence" value="ECO:0007669"/>
    <property type="project" value="TreeGrafter"/>
</dbReference>
<organism evidence="4 5">
    <name type="scientific">Mucilaginibacter gotjawali</name>
    <dbReference type="NCBI Taxonomy" id="1550579"/>
    <lineage>
        <taxon>Bacteria</taxon>
        <taxon>Pseudomonadati</taxon>
        <taxon>Bacteroidota</taxon>
        <taxon>Sphingobacteriia</taxon>
        <taxon>Sphingobacteriales</taxon>
        <taxon>Sphingobacteriaceae</taxon>
        <taxon>Mucilaginibacter</taxon>
    </lineage>
</organism>
<dbReference type="AlphaFoldDB" id="A0A839SCJ9"/>
<proteinExistence type="predicted"/>
<dbReference type="PANTHER" id="PTHR10587">
    <property type="entry name" value="GLYCOSYL TRANSFERASE-RELATED"/>
    <property type="match status" value="1"/>
</dbReference>
<evidence type="ECO:0000259" key="3">
    <source>
        <dbReference type="PROSITE" id="PS51677"/>
    </source>
</evidence>
<protein>
    <submittedName>
        <fullName evidence="4">Peptidoglycan/xylan/chitin deacetylase (PgdA/CDA1 family)</fullName>
    </submittedName>
</protein>
<accession>A0A839SCJ9</accession>
<dbReference type="GO" id="GO:0005975">
    <property type="term" value="P:carbohydrate metabolic process"/>
    <property type="evidence" value="ECO:0007669"/>
    <property type="project" value="InterPro"/>
</dbReference>
<dbReference type="PROSITE" id="PS51677">
    <property type="entry name" value="NODB"/>
    <property type="match status" value="1"/>
</dbReference>
<evidence type="ECO:0000256" key="2">
    <source>
        <dbReference type="ARBA" id="ARBA00022801"/>
    </source>
</evidence>
<dbReference type="PANTHER" id="PTHR10587:SF133">
    <property type="entry name" value="CHITIN DEACETYLASE 1-RELATED"/>
    <property type="match status" value="1"/>
</dbReference>
<keyword evidence="5" id="KW-1185">Reference proteome</keyword>
<evidence type="ECO:0000256" key="1">
    <source>
        <dbReference type="ARBA" id="ARBA00022723"/>
    </source>
</evidence>
<reference evidence="4" key="1">
    <citation type="submission" date="2020-08" db="EMBL/GenBank/DDBJ databases">
        <title>Genomic Encyclopedia of Type Strains, Phase III (KMG-III): the genomes of soil and plant-associated and newly described type strains.</title>
        <authorList>
            <person name="Whitman W."/>
        </authorList>
    </citation>
    <scope>NUCLEOTIDE SEQUENCE [LARGE SCALE GENOMIC DNA]</scope>
    <source>
        <strain evidence="4">CECT 8628</strain>
    </source>
</reference>
<dbReference type="InterPro" id="IPR011330">
    <property type="entry name" value="Glyco_hydro/deAcase_b/a-brl"/>
</dbReference>
<dbReference type="GO" id="GO:0016810">
    <property type="term" value="F:hydrolase activity, acting on carbon-nitrogen (but not peptide) bonds"/>
    <property type="evidence" value="ECO:0007669"/>
    <property type="project" value="InterPro"/>
</dbReference>
<dbReference type="InterPro" id="IPR002509">
    <property type="entry name" value="NODB_dom"/>
</dbReference>
<comment type="caution">
    <text evidence="4">The sequence shown here is derived from an EMBL/GenBank/DDBJ whole genome shotgun (WGS) entry which is preliminary data.</text>
</comment>
<dbReference type="CDD" id="cd10917">
    <property type="entry name" value="CE4_NodB_like_6s_7s"/>
    <property type="match status" value="1"/>
</dbReference>
<feature type="domain" description="NodB homology" evidence="3">
    <location>
        <begin position="26"/>
        <end position="203"/>
    </location>
</feature>
<keyword evidence="1" id="KW-0479">Metal-binding</keyword>
<dbReference type="RefSeq" id="WP_183475864.1">
    <property type="nucleotide sequence ID" value="NZ_JACHWX010000003.1"/>
</dbReference>
<keyword evidence="2" id="KW-0378">Hydrolase</keyword>
<dbReference type="GO" id="GO:0046872">
    <property type="term" value="F:metal ion binding"/>
    <property type="evidence" value="ECO:0007669"/>
    <property type="project" value="UniProtKB-KW"/>
</dbReference>
<dbReference type="Pfam" id="PF01522">
    <property type="entry name" value="Polysacc_deac_1"/>
    <property type="match status" value="1"/>
</dbReference>